<sequence length="85" mass="9243">MIVSAQRLSDCKWVKFVRTHTGLSRTLAGKSAGLHEAPGAWTEAPPPAVRVRSKSVDGPEARDCRFCRQFAKPAFVSGKAFEGNL</sequence>
<reference evidence="2" key="3">
    <citation type="submission" date="2023-05" db="EMBL/GenBank/DDBJ databases">
        <authorList>
            <person name="Smith C.H."/>
        </authorList>
    </citation>
    <scope>NUCLEOTIDE SEQUENCE</scope>
    <source>
        <strain evidence="2">CHS0354</strain>
        <tissue evidence="2">Mantle</tissue>
    </source>
</reference>
<accession>A0AAE0SQ75</accession>
<feature type="non-terminal residue" evidence="2">
    <location>
        <position position="1"/>
    </location>
</feature>
<comment type="caution">
    <text evidence="2">The sequence shown here is derived from an EMBL/GenBank/DDBJ whole genome shotgun (WGS) entry which is preliminary data.</text>
</comment>
<reference evidence="2" key="1">
    <citation type="journal article" date="2021" name="Genome Biol. Evol.">
        <title>A High-Quality Reference Genome for a Parasitic Bivalve with Doubly Uniparental Inheritance (Bivalvia: Unionida).</title>
        <authorList>
            <person name="Smith C.H."/>
        </authorList>
    </citation>
    <scope>NUCLEOTIDE SEQUENCE</scope>
    <source>
        <strain evidence="2">CHS0354</strain>
    </source>
</reference>
<evidence type="ECO:0000313" key="3">
    <source>
        <dbReference type="Proteomes" id="UP001195483"/>
    </source>
</evidence>
<protein>
    <submittedName>
        <fullName evidence="2">Uncharacterized protein</fullName>
    </submittedName>
</protein>
<evidence type="ECO:0000313" key="2">
    <source>
        <dbReference type="EMBL" id="KAK3596181.1"/>
    </source>
</evidence>
<proteinExistence type="predicted"/>
<gene>
    <name evidence="2" type="ORF">CHS0354_024942</name>
</gene>
<keyword evidence="3" id="KW-1185">Reference proteome</keyword>
<dbReference type="Proteomes" id="UP001195483">
    <property type="component" value="Unassembled WGS sequence"/>
</dbReference>
<name>A0AAE0SQ75_9BIVA</name>
<evidence type="ECO:0000256" key="1">
    <source>
        <dbReference type="SAM" id="MobiDB-lite"/>
    </source>
</evidence>
<reference evidence="2" key="2">
    <citation type="journal article" date="2021" name="Genome Biol. Evol.">
        <title>Developing a high-quality reference genome for a parasitic bivalve with doubly uniparental inheritance (Bivalvia: Unionida).</title>
        <authorList>
            <person name="Smith C.H."/>
        </authorList>
    </citation>
    <scope>NUCLEOTIDE SEQUENCE</scope>
    <source>
        <strain evidence="2">CHS0354</strain>
        <tissue evidence="2">Mantle</tissue>
    </source>
</reference>
<dbReference type="AlphaFoldDB" id="A0AAE0SQ75"/>
<feature type="region of interest" description="Disordered" evidence="1">
    <location>
        <begin position="36"/>
        <end position="55"/>
    </location>
</feature>
<organism evidence="2 3">
    <name type="scientific">Potamilus streckersoni</name>
    <dbReference type="NCBI Taxonomy" id="2493646"/>
    <lineage>
        <taxon>Eukaryota</taxon>
        <taxon>Metazoa</taxon>
        <taxon>Spiralia</taxon>
        <taxon>Lophotrochozoa</taxon>
        <taxon>Mollusca</taxon>
        <taxon>Bivalvia</taxon>
        <taxon>Autobranchia</taxon>
        <taxon>Heteroconchia</taxon>
        <taxon>Palaeoheterodonta</taxon>
        <taxon>Unionida</taxon>
        <taxon>Unionoidea</taxon>
        <taxon>Unionidae</taxon>
        <taxon>Ambleminae</taxon>
        <taxon>Lampsilini</taxon>
        <taxon>Potamilus</taxon>
    </lineage>
</organism>
<dbReference type="EMBL" id="JAEAOA010001476">
    <property type="protein sequence ID" value="KAK3596181.1"/>
    <property type="molecule type" value="Genomic_DNA"/>
</dbReference>